<accession>A0ABS8T2B9</accession>
<evidence type="ECO:0000313" key="3">
    <source>
        <dbReference type="Proteomes" id="UP000823775"/>
    </source>
</evidence>
<proteinExistence type="predicted"/>
<keyword evidence="3" id="KW-1185">Reference proteome</keyword>
<protein>
    <submittedName>
        <fullName evidence="2">Uncharacterized protein</fullName>
    </submittedName>
</protein>
<comment type="caution">
    <text evidence="2">The sequence shown here is derived from an EMBL/GenBank/DDBJ whole genome shotgun (WGS) entry which is preliminary data.</text>
</comment>
<dbReference type="EMBL" id="JACEIK010001026">
    <property type="protein sequence ID" value="MCD7465201.1"/>
    <property type="molecule type" value="Genomic_DNA"/>
</dbReference>
<evidence type="ECO:0000313" key="2">
    <source>
        <dbReference type="EMBL" id="MCD7465201.1"/>
    </source>
</evidence>
<feature type="region of interest" description="Disordered" evidence="1">
    <location>
        <begin position="51"/>
        <end position="70"/>
    </location>
</feature>
<gene>
    <name evidence="2" type="ORF">HAX54_000779</name>
</gene>
<sequence length="70" mass="7979">MNKSLKMKLEELGVAFHTSWHPGEQSVQPEGFFQHVDWNNTLTIRYDNVPQENEAPSTHDATGVVPGWML</sequence>
<dbReference type="Proteomes" id="UP000823775">
    <property type="component" value="Unassembled WGS sequence"/>
</dbReference>
<reference evidence="2 3" key="1">
    <citation type="journal article" date="2021" name="BMC Genomics">
        <title>Datura genome reveals duplications of psychoactive alkaloid biosynthetic genes and high mutation rate following tissue culture.</title>
        <authorList>
            <person name="Rajewski A."/>
            <person name="Carter-House D."/>
            <person name="Stajich J."/>
            <person name="Litt A."/>
        </authorList>
    </citation>
    <scope>NUCLEOTIDE SEQUENCE [LARGE SCALE GENOMIC DNA]</scope>
    <source>
        <strain evidence="2">AR-01</strain>
    </source>
</reference>
<organism evidence="2 3">
    <name type="scientific">Datura stramonium</name>
    <name type="common">Jimsonweed</name>
    <name type="synonym">Common thornapple</name>
    <dbReference type="NCBI Taxonomy" id="4076"/>
    <lineage>
        <taxon>Eukaryota</taxon>
        <taxon>Viridiplantae</taxon>
        <taxon>Streptophyta</taxon>
        <taxon>Embryophyta</taxon>
        <taxon>Tracheophyta</taxon>
        <taxon>Spermatophyta</taxon>
        <taxon>Magnoliopsida</taxon>
        <taxon>eudicotyledons</taxon>
        <taxon>Gunneridae</taxon>
        <taxon>Pentapetalae</taxon>
        <taxon>asterids</taxon>
        <taxon>lamiids</taxon>
        <taxon>Solanales</taxon>
        <taxon>Solanaceae</taxon>
        <taxon>Solanoideae</taxon>
        <taxon>Datureae</taxon>
        <taxon>Datura</taxon>
    </lineage>
</organism>
<feature type="compositionally biased region" description="Polar residues" evidence="1">
    <location>
        <begin position="51"/>
        <end position="60"/>
    </location>
</feature>
<name>A0ABS8T2B9_DATST</name>
<evidence type="ECO:0000256" key="1">
    <source>
        <dbReference type="SAM" id="MobiDB-lite"/>
    </source>
</evidence>